<evidence type="ECO:0000313" key="3">
    <source>
        <dbReference type="Proteomes" id="UP001174691"/>
    </source>
</evidence>
<organism evidence="2 3">
    <name type="scientific">Coniochaeta hoffmannii</name>
    <dbReference type="NCBI Taxonomy" id="91930"/>
    <lineage>
        <taxon>Eukaryota</taxon>
        <taxon>Fungi</taxon>
        <taxon>Dikarya</taxon>
        <taxon>Ascomycota</taxon>
        <taxon>Pezizomycotina</taxon>
        <taxon>Sordariomycetes</taxon>
        <taxon>Sordariomycetidae</taxon>
        <taxon>Coniochaetales</taxon>
        <taxon>Coniochaetaceae</taxon>
        <taxon>Coniochaeta</taxon>
    </lineage>
</organism>
<sequence length="539" mass="60336">MAETPLRISERYSSRDLAGDYSPSSAMKRKRGTTPSQDMYGPRTADRPRLSTPDPRTPGIPSSVLTTVLTTEVSSVATAHSIATVLTVPDEKEEDDGIVRGVAVVDPFVRSEESSTEVVDGFDDGSALGDYPFTGRNEAYGVLESVEVDYGQAALSQQDRECYRPLAKRRKLDDAQPVSAIPGASSPDLEGNNGTDSGQEVQQGDTANKEAHDLEYDPDYETNSNWDHLEEVQDRLKEYNAFKKSIKGHEHWHPQQAKLHKLLALRGCWPMLEHSWALNFSIRNIYPQVFAPPPADHPNKRVAISSRTNEFRTTRALEQIFDLSALVCSYRQSRNEDKIGAVLRRALKHYVAWAAYDAGVEDRVYLPTLQVYEFDPRKWAAKVRRAAAAAAKPTAIPEIKQEPTSDSEEGGEEEEVDSDPISDEVDRRLRRLAARHRAALATPESRSHLPEEAWAYREPPPVLFAFVVVQHMLMVVSLDSSRPDAEIIVFSELDMSLADQWLWNALAVALPVHMARDALWERREGLLVAERVEVDDPDL</sequence>
<feature type="region of interest" description="Disordered" evidence="1">
    <location>
        <begin position="173"/>
        <end position="205"/>
    </location>
</feature>
<comment type="caution">
    <text evidence="2">The sequence shown here is derived from an EMBL/GenBank/DDBJ whole genome shotgun (WGS) entry which is preliminary data.</text>
</comment>
<proteinExistence type="predicted"/>
<dbReference type="AlphaFoldDB" id="A0AA38S007"/>
<name>A0AA38S007_9PEZI</name>
<dbReference type="EMBL" id="JANBVN010000017">
    <property type="protein sequence ID" value="KAJ9161908.1"/>
    <property type="molecule type" value="Genomic_DNA"/>
</dbReference>
<protein>
    <submittedName>
        <fullName evidence="2">Uncharacterized protein</fullName>
    </submittedName>
</protein>
<accession>A0AA38S007</accession>
<feature type="compositionally biased region" description="Acidic residues" evidence="1">
    <location>
        <begin position="405"/>
        <end position="422"/>
    </location>
</feature>
<feature type="compositionally biased region" description="Polar residues" evidence="1">
    <location>
        <begin position="192"/>
        <end position="205"/>
    </location>
</feature>
<keyword evidence="3" id="KW-1185">Reference proteome</keyword>
<feature type="region of interest" description="Disordered" evidence="1">
    <location>
        <begin position="1"/>
        <end position="62"/>
    </location>
</feature>
<evidence type="ECO:0000256" key="1">
    <source>
        <dbReference type="SAM" id="MobiDB-lite"/>
    </source>
</evidence>
<reference evidence="2" key="1">
    <citation type="submission" date="2022-07" db="EMBL/GenBank/DDBJ databases">
        <title>Fungi with potential for degradation of polypropylene.</title>
        <authorList>
            <person name="Gostincar C."/>
        </authorList>
    </citation>
    <scope>NUCLEOTIDE SEQUENCE</scope>
    <source>
        <strain evidence="2">EXF-13287</strain>
    </source>
</reference>
<feature type="compositionally biased region" description="Basic and acidic residues" evidence="1">
    <location>
        <begin position="8"/>
        <end position="18"/>
    </location>
</feature>
<dbReference type="Proteomes" id="UP001174691">
    <property type="component" value="Unassembled WGS sequence"/>
</dbReference>
<feature type="region of interest" description="Disordered" evidence="1">
    <location>
        <begin position="392"/>
        <end position="422"/>
    </location>
</feature>
<evidence type="ECO:0000313" key="2">
    <source>
        <dbReference type="EMBL" id="KAJ9161908.1"/>
    </source>
</evidence>
<gene>
    <name evidence="2" type="ORF">NKR19_g1807</name>
</gene>